<proteinExistence type="predicted"/>
<name>A0A915KMA8_ROMCU</name>
<dbReference type="WBParaSite" id="nRc.2.0.1.t39174-RA">
    <property type="protein sequence ID" value="nRc.2.0.1.t39174-RA"/>
    <property type="gene ID" value="nRc.2.0.1.g39174"/>
</dbReference>
<keyword evidence="1" id="KW-1185">Reference proteome</keyword>
<protein>
    <submittedName>
        <fullName evidence="2">Uncharacterized protein</fullName>
    </submittedName>
</protein>
<evidence type="ECO:0000313" key="1">
    <source>
        <dbReference type="Proteomes" id="UP000887565"/>
    </source>
</evidence>
<reference evidence="2" key="1">
    <citation type="submission" date="2022-11" db="UniProtKB">
        <authorList>
            <consortium name="WormBaseParasite"/>
        </authorList>
    </citation>
    <scope>IDENTIFICATION</scope>
</reference>
<evidence type="ECO:0000313" key="2">
    <source>
        <dbReference type="WBParaSite" id="nRc.2.0.1.t39174-RA"/>
    </source>
</evidence>
<dbReference type="Proteomes" id="UP000887565">
    <property type="component" value="Unplaced"/>
</dbReference>
<sequence length="160" mass="18322">VHENSESRQQGLRQWCRKVVNELFYQNGQKAKFCSQCWQQGTMAMEMENVSKPAENRDVQWCFVRRSEGGNDKREEKENWMMMSMEKQGLKMQKIFGASLCAVNEYNIPIHIFDPSAKDFSSNSTITYGIFLETFETLMISDATISNGATGRIVHSGRGS</sequence>
<dbReference type="AlphaFoldDB" id="A0A915KMA8"/>
<accession>A0A915KMA8</accession>
<organism evidence="1 2">
    <name type="scientific">Romanomermis culicivorax</name>
    <name type="common">Nematode worm</name>
    <dbReference type="NCBI Taxonomy" id="13658"/>
    <lineage>
        <taxon>Eukaryota</taxon>
        <taxon>Metazoa</taxon>
        <taxon>Ecdysozoa</taxon>
        <taxon>Nematoda</taxon>
        <taxon>Enoplea</taxon>
        <taxon>Dorylaimia</taxon>
        <taxon>Mermithida</taxon>
        <taxon>Mermithoidea</taxon>
        <taxon>Mermithidae</taxon>
        <taxon>Romanomermis</taxon>
    </lineage>
</organism>